<proteinExistence type="inferred from homology"/>
<sequence length="305" mass="34050">MLRSASHSGDWYTANPTKLDQQLDKWLSEVDLPTRKLKAVIAPHAGYAYSGPTAAWAYKPIDTTVIKTVFILGPSHHVYLDGCALSPCDSYATPIGDLPIDKQIVQELKDTNQFEIFSKSQDEDEHSLEMHLPYIRKVFTSEDIKIVPIVVGAINTQKEKEYGKVLAPYLTREDTFFVVSSDFCHWGTRFSYTFYYPSPEADGVRLGHSILPSPTHAIHESIRRLDHEAIDILQSGEVKTHDAFSEYLRRTKNTICGRHPIGVLLGALAASGGGKIEWVRYKQSSECETLRDSSVSYASGLVSIA</sequence>
<evidence type="ECO:0000256" key="1">
    <source>
        <dbReference type="ARBA" id="ARBA00006315"/>
    </source>
</evidence>
<dbReference type="EMBL" id="LATX01001295">
    <property type="protein sequence ID" value="KTB42761.1"/>
    <property type="molecule type" value="Genomic_DNA"/>
</dbReference>
<evidence type="ECO:0000313" key="3">
    <source>
        <dbReference type="Proteomes" id="UP000054988"/>
    </source>
</evidence>
<evidence type="ECO:0000313" key="2">
    <source>
        <dbReference type="EMBL" id="KTB42761.1"/>
    </source>
</evidence>
<dbReference type="Proteomes" id="UP000054988">
    <property type="component" value="Unassembled WGS sequence"/>
</dbReference>
<comment type="similarity">
    <text evidence="1">Belongs to the MEMO1 family.</text>
</comment>
<dbReference type="Pfam" id="PF01875">
    <property type="entry name" value="Memo"/>
    <property type="match status" value="1"/>
</dbReference>
<dbReference type="PANTHER" id="PTHR11060">
    <property type="entry name" value="PROTEIN MEMO1"/>
    <property type="match status" value="1"/>
</dbReference>
<dbReference type="NCBIfam" id="TIGR04336">
    <property type="entry name" value="AmmeMemoSam_B"/>
    <property type="match status" value="1"/>
</dbReference>
<dbReference type="Gene3D" id="3.40.830.10">
    <property type="entry name" value="LigB-like"/>
    <property type="match status" value="1"/>
</dbReference>
<organism evidence="2 3">
    <name type="scientific">Moniliophthora roreri</name>
    <name type="common">Frosty pod rot fungus</name>
    <name type="synonym">Monilia roreri</name>
    <dbReference type="NCBI Taxonomy" id="221103"/>
    <lineage>
        <taxon>Eukaryota</taxon>
        <taxon>Fungi</taxon>
        <taxon>Dikarya</taxon>
        <taxon>Basidiomycota</taxon>
        <taxon>Agaricomycotina</taxon>
        <taxon>Agaricomycetes</taxon>
        <taxon>Agaricomycetidae</taxon>
        <taxon>Agaricales</taxon>
        <taxon>Marasmiineae</taxon>
        <taxon>Marasmiaceae</taxon>
        <taxon>Moniliophthora</taxon>
    </lineage>
</organism>
<gene>
    <name evidence="2" type="ORF">WG66_4560</name>
</gene>
<dbReference type="HAMAP" id="MF_00055">
    <property type="entry name" value="MEMO1"/>
    <property type="match status" value="1"/>
</dbReference>
<accession>A0A0W0G2D9</accession>
<dbReference type="CDD" id="cd07361">
    <property type="entry name" value="MEMO_like"/>
    <property type="match status" value="1"/>
</dbReference>
<reference evidence="2 3" key="1">
    <citation type="submission" date="2015-12" db="EMBL/GenBank/DDBJ databases">
        <title>Draft genome sequence of Moniliophthora roreri, the causal agent of frosty pod rot of cacao.</title>
        <authorList>
            <person name="Aime M.C."/>
            <person name="Diaz-Valderrama J.R."/>
            <person name="Kijpornyongpan T."/>
            <person name="Phillips-Mora W."/>
        </authorList>
    </citation>
    <scope>NUCLEOTIDE SEQUENCE [LARGE SCALE GENOMIC DNA]</scope>
    <source>
        <strain evidence="2 3">MCA 2952</strain>
    </source>
</reference>
<comment type="caution">
    <text evidence="2">The sequence shown here is derived from an EMBL/GenBank/DDBJ whole genome shotgun (WGS) entry which is preliminary data.</text>
</comment>
<dbReference type="eggNOG" id="KOG3086">
    <property type="taxonomic scope" value="Eukaryota"/>
</dbReference>
<protein>
    <submittedName>
        <fullName evidence="2">Uncharacterized protein</fullName>
    </submittedName>
</protein>
<dbReference type="AlphaFoldDB" id="A0A0W0G2D9"/>
<name>A0A0W0G2D9_MONRR</name>
<dbReference type="InterPro" id="IPR002737">
    <property type="entry name" value="MEMO1_fam"/>
</dbReference>
<dbReference type="PANTHER" id="PTHR11060:SF0">
    <property type="entry name" value="PROTEIN MEMO1"/>
    <property type="match status" value="1"/>
</dbReference>